<feature type="compositionally biased region" description="Basic and acidic residues" evidence="1">
    <location>
        <begin position="632"/>
        <end position="641"/>
    </location>
</feature>
<organism evidence="2 3">
    <name type="scientific">Hyaloscypha variabilis (strain UAMH 11265 / GT02V1 / F)</name>
    <name type="common">Meliniomyces variabilis</name>
    <dbReference type="NCBI Taxonomy" id="1149755"/>
    <lineage>
        <taxon>Eukaryota</taxon>
        <taxon>Fungi</taxon>
        <taxon>Dikarya</taxon>
        <taxon>Ascomycota</taxon>
        <taxon>Pezizomycotina</taxon>
        <taxon>Leotiomycetes</taxon>
        <taxon>Helotiales</taxon>
        <taxon>Hyaloscyphaceae</taxon>
        <taxon>Hyaloscypha</taxon>
        <taxon>Hyaloscypha variabilis</taxon>
    </lineage>
</organism>
<feature type="compositionally biased region" description="Basic and acidic residues" evidence="1">
    <location>
        <begin position="573"/>
        <end position="598"/>
    </location>
</feature>
<feature type="compositionally biased region" description="Acidic residues" evidence="1">
    <location>
        <begin position="1020"/>
        <end position="1034"/>
    </location>
</feature>
<feature type="compositionally biased region" description="Polar residues" evidence="1">
    <location>
        <begin position="984"/>
        <end position="1001"/>
    </location>
</feature>
<feature type="region of interest" description="Disordered" evidence="1">
    <location>
        <begin position="194"/>
        <end position="1078"/>
    </location>
</feature>
<accession>A0A2J6RD16</accession>
<feature type="compositionally biased region" description="Polar residues" evidence="1">
    <location>
        <begin position="349"/>
        <end position="364"/>
    </location>
</feature>
<sequence>MSDPSTAVADLVVKLHSNIDDIHSCIQSLSDTASHDAELERLSTECETKIAELRQAHEDALKELQIQRENEARELQEQRRKEEEELEAERKREYEELMARRRREDEERAARVKVQEEERARVKKEEDEKREKERVDTERSLQEKVEKELERLEDEMERKVEEGKRALRELDEKRKAINEQIDRALNTPSVIPTITFRSRAKTLRGEQKDVPRTNGPAVDESKDTPAKSETTSMDAPREVETPAAEEAKDTPVESRAEYEHPPEEPNVAVSDASAESNATENKVVDGKVGDKNAEAPETQYAIEEEHTKSVENPAVAVESEEVNSEGGKIETGLEEQGQTHEEDEAVGTNAVSMPSSSKSNTADTAESAPDIQEPHPEIDNHEAQDGDESDHLKADDVPSHRGAQANEAVPASEDLQAKDGSSEAKETLAGDSLLSVGLASDAKEIQSDAEDTSSKDSSNVPEEPADSKFTDKEPATEAHESDKSPREDDQVPQEEQSSPASDPSEVTVVVEELPTSPEKDLGLPDVSSDQEQSEENPATSDEAVENQPEHQHAEASGNETNIEEPSTHANQFSHDEQPAHEGEVAEDDPKHESAREIVGEVAEQTTDEPTGQEIEVKSPHEDMPVSNGERFVPAEELHPKVNDSQPGKPQDKDDMKTEESSEHEESEETDTVPEHSETAAPAVAWWEKGGPPATQAQAPASESGWLLRSPPRDKDDISAEPPSSVSQHNGLTGKDIPGSENQEHADTEEHPELEDKEVVGAHTPAITGEHFDETSHLSDIGEENEGPKPTIETEQAAENAHNPINEFPEHQQGTDEVHSPPILNDGIRRMSRGEDRQTNVEEREVDSASETVEHPEVEPENALHGQEQEAGSNEALDHRPEQSILADHPNLEVEVTEQELSDTSSSKVEHTTTQAADEAGNLAPVKEDSSQEAADQEHDILDEYASSSLTPHAESQPSQYEPPLQHPAVPEASDNEAMYDRPATPTQQQSTYDFAPSTPQHLIQEEHQNSLAESPATVLDADDLFEDSDDEEEEQHYVDSCEDAHDPSQDPTDQSPGQNDGAQREDAEDTADDAPETRAFFASLVDTIRPDISLLRRLAHPEPSPASHHLDDDHSFSEYSQATPGEYYTPGIIDPGEHFPPQEPNTGLHIRTQTADTVPAFESYANSEDASTPTTPSETASSPFVEDPHEQPTIRSSWQDNSALQGSDAIEEHHELKPQASPLQGEFDPYNTQTYPNYISPKASSVSLRTDDSRNNSFSYSGGVDPPRFSTQSSISPPPVPAKSPRLPSLNTSQASQFSEGRPYDSPVSATRSHHESESPEQQSPTQSRIPRRPTDRTIVAARTPVSSPSIPSNSFFQKTRSLFETASQSSSPPAPTRPLSSLFTVRNSPTSSPSPPRRSPNRPSSLLLSSPGQDEIIPRSLDEDGKPPSPVFTLPSGSTPTKGKRLSYESSKHRNSNSFLDGLSKLVGSGGLEDSIHNPNRRLSNKEKEPLLGNAGEMDGY</sequence>
<dbReference type="OrthoDB" id="3558512at2759"/>
<feature type="compositionally biased region" description="Basic and acidic residues" evidence="1">
    <location>
        <begin position="826"/>
        <end position="857"/>
    </location>
</feature>
<feature type="compositionally biased region" description="Low complexity" evidence="1">
    <location>
        <begin position="691"/>
        <end position="700"/>
    </location>
</feature>
<gene>
    <name evidence="2" type="ORF">L207DRAFT_637502</name>
</gene>
<feature type="compositionally biased region" description="Low complexity" evidence="1">
    <location>
        <begin position="1167"/>
        <end position="1183"/>
    </location>
</feature>
<feature type="region of interest" description="Disordered" evidence="1">
    <location>
        <begin position="72"/>
        <end position="161"/>
    </location>
</feature>
<feature type="compositionally biased region" description="Basic and acidic residues" evidence="1">
    <location>
        <begin position="614"/>
        <end position="623"/>
    </location>
</feature>
<dbReference type="Proteomes" id="UP000235786">
    <property type="component" value="Unassembled WGS sequence"/>
</dbReference>
<feature type="compositionally biased region" description="Basic and acidic residues" evidence="1">
    <location>
        <begin position="372"/>
        <end position="399"/>
    </location>
</feature>
<feature type="compositionally biased region" description="Basic and acidic residues" evidence="1">
    <location>
        <begin position="465"/>
        <end position="489"/>
    </location>
</feature>
<dbReference type="STRING" id="1149755.A0A2J6RD16"/>
<evidence type="ECO:0000256" key="1">
    <source>
        <dbReference type="SAM" id="MobiDB-lite"/>
    </source>
</evidence>
<feature type="compositionally biased region" description="Basic and acidic residues" evidence="1">
    <location>
        <begin position="415"/>
        <end position="428"/>
    </location>
</feature>
<feature type="compositionally biased region" description="Basic and acidic residues" evidence="1">
    <location>
        <begin position="1035"/>
        <end position="1048"/>
    </location>
</feature>
<feature type="compositionally biased region" description="Acidic residues" evidence="1">
    <location>
        <begin position="661"/>
        <end position="671"/>
    </location>
</feature>
<reference evidence="2 3" key="1">
    <citation type="submission" date="2016-04" db="EMBL/GenBank/DDBJ databases">
        <title>A degradative enzymes factory behind the ericoid mycorrhizal symbiosis.</title>
        <authorList>
            <consortium name="DOE Joint Genome Institute"/>
            <person name="Martino E."/>
            <person name="Morin E."/>
            <person name="Grelet G."/>
            <person name="Kuo A."/>
            <person name="Kohler A."/>
            <person name="Daghino S."/>
            <person name="Barry K."/>
            <person name="Choi C."/>
            <person name="Cichocki N."/>
            <person name="Clum A."/>
            <person name="Copeland A."/>
            <person name="Hainaut M."/>
            <person name="Haridas S."/>
            <person name="Labutti K."/>
            <person name="Lindquist E."/>
            <person name="Lipzen A."/>
            <person name="Khouja H.-R."/>
            <person name="Murat C."/>
            <person name="Ohm R."/>
            <person name="Olson A."/>
            <person name="Spatafora J."/>
            <person name="Veneault-Fourrey C."/>
            <person name="Henrissat B."/>
            <person name="Grigoriev I."/>
            <person name="Martin F."/>
            <person name="Perotto S."/>
        </authorList>
    </citation>
    <scope>NUCLEOTIDE SEQUENCE [LARGE SCALE GENOMIC DNA]</scope>
    <source>
        <strain evidence="2 3">F</strain>
    </source>
</reference>
<feature type="compositionally biased region" description="Polar residues" evidence="1">
    <location>
        <begin position="1345"/>
        <end position="1365"/>
    </location>
</feature>
<feature type="compositionally biased region" description="Low complexity" evidence="1">
    <location>
        <begin position="1402"/>
        <end position="1412"/>
    </location>
</feature>
<feature type="compositionally biased region" description="Polar residues" evidence="1">
    <location>
        <begin position="901"/>
        <end position="915"/>
    </location>
</feature>
<feature type="region of interest" description="Disordered" evidence="1">
    <location>
        <begin position="1099"/>
        <end position="1502"/>
    </location>
</feature>
<feature type="compositionally biased region" description="Polar residues" evidence="1">
    <location>
        <begin position="557"/>
        <end position="572"/>
    </location>
</feature>
<feature type="compositionally biased region" description="Basic and acidic residues" evidence="1">
    <location>
        <begin position="649"/>
        <end position="660"/>
    </location>
</feature>
<name>A0A2J6RD16_HYAVF</name>
<feature type="compositionally biased region" description="Polar residues" evidence="1">
    <location>
        <begin position="945"/>
        <end position="959"/>
    </location>
</feature>
<feature type="compositionally biased region" description="Polar residues" evidence="1">
    <location>
        <begin position="1230"/>
        <end position="1248"/>
    </location>
</feature>
<feature type="compositionally biased region" description="Basic and acidic residues" evidence="1">
    <location>
        <begin position="741"/>
        <end position="750"/>
    </location>
</feature>
<feature type="compositionally biased region" description="Basic and acidic residues" evidence="1">
    <location>
        <begin position="235"/>
        <end position="263"/>
    </location>
</feature>
<feature type="compositionally biased region" description="Polar residues" evidence="1">
    <location>
        <begin position="1049"/>
        <end position="1061"/>
    </location>
</feature>
<feature type="compositionally biased region" description="Basic and acidic residues" evidence="1">
    <location>
        <begin position="1417"/>
        <end position="1427"/>
    </location>
</feature>
<feature type="compositionally biased region" description="Polar residues" evidence="1">
    <location>
        <begin position="721"/>
        <end position="730"/>
    </location>
</feature>
<feature type="compositionally biased region" description="Polar residues" evidence="1">
    <location>
        <begin position="1193"/>
        <end position="1205"/>
    </location>
</feature>
<dbReference type="EMBL" id="KZ613951">
    <property type="protein sequence ID" value="PMD36399.1"/>
    <property type="molecule type" value="Genomic_DNA"/>
</dbReference>
<keyword evidence="3" id="KW-1185">Reference proteome</keyword>
<protein>
    <submittedName>
        <fullName evidence="2">Uncharacterized protein</fullName>
    </submittedName>
</protein>
<feature type="compositionally biased region" description="Basic and acidic residues" evidence="1">
    <location>
        <begin position="807"/>
        <end position="818"/>
    </location>
</feature>
<feature type="compositionally biased region" description="Basic and acidic residues" evidence="1">
    <location>
        <begin position="925"/>
        <end position="941"/>
    </location>
</feature>
<feature type="compositionally biased region" description="Polar residues" evidence="1">
    <location>
        <begin position="527"/>
        <end position="539"/>
    </location>
</feature>
<evidence type="ECO:0000313" key="3">
    <source>
        <dbReference type="Proteomes" id="UP000235786"/>
    </source>
</evidence>
<feature type="compositionally biased region" description="Polar residues" evidence="1">
    <location>
        <begin position="1289"/>
        <end position="1299"/>
    </location>
</feature>
<proteinExistence type="predicted"/>
<feature type="compositionally biased region" description="Basic and acidic residues" evidence="1">
    <location>
        <begin position="282"/>
        <end position="294"/>
    </location>
</feature>
<evidence type="ECO:0000313" key="2">
    <source>
        <dbReference type="EMBL" id="PMD36399.1"/>
    </source>
</evidence>